<proteinExistence type="predicted"/>
<keyword evidence="3" id="KW-1185">Reference proteome</keyword>
<gene>
    <name evidence="2" type="ORF">KDM89_21510</name>
</gene>
<dbReference type="AlphaFoldDB" id="A0A941DRX8"/>
<feature type="transmembrane region" description="Helical" evidence="1">
    <location>
        <begin position="61"/>
        <end position="80"/>
    </location>
</feature>
<accession>A0A941DRX8</accession>
<comment type="caution">
    <text evidence="2">The sequence shown here is derived from an EMBL/GenBank/DDBJ whole genome shotgun (WGS) entry which is preliminary data.</text>
</comment>
<keyword evidence="1" id="KW-0472">Membrane</keyword>
<protein>
    <submittedName>
        <fullName evidence="2">Uncharacterized protein</fullName>
    </submittedName>
</protein>
<evidence type="ECO:0000256" key="1">
    <source>
        <dbReference type="SAM" id="Phobius"/>
    </source>
</evidence>
<evidence type="ECO:0000313" key="3">
    <source>
        <dbReference type="Proteomes" id="UP000680067"/>
    </source>
</evidence>
<keyword evidence="1" id="KW-0812">Transmembrane</keyword>
<sequence>MMTAITDTNTEGSLQSGPLMGGSGDYLYTYRKITGMPLTLVYARNIDDILTDWNGRVRQRVMFTATTVLFILVLAILLLIQLRRLQESK</sequence>
<name>A0A941DRX8_9BURK</name>
<keyword evidence="1" id="KW-1133">Transmembrane helix</keyword>
<evidence type="ECO:0000313" key="2">
    <source>
        <dbReference type="EMBL" id="MBR7784714.1"/>
    </source>
</evidence>
<dbReference type="Proteomes" id="UP000680067">
    <property type="component" value="Unassembled WGS sequence"/>
</dbReference>
<dbReference type="EMBL" id="JAGSPN010000520">
    <property type="protein sequence ID" value="MBR7784714.1"/>
    <property type="molecule type" value="Genomic_DNA"/>
</dbReference>
<organism evidence="2 3">
    <name type="scientific">Undibacterium luofuense</name>
    <dbReference type="NCBI Taxonomy" id="2828733"/>
    <lineage>
        <taxon>Bacteria</taxon>
        <taxon>Pseudomonadati</taxon>
        <taxon>Pseudomonadota</taxon>
        <taxon>Betaproteobacteria</taxon>
        <taxon>Burkholderiales</taxon>
        <taxon>Oxalobacteraceae</taxon>
        <taxon>Undibacterium</taxon>
    </lineage>
</organism>
<reference evidence="2" key="1">
    <citation type="submission" date="2021-04" db="EMBL/GenBank/DDBJ databases">
        <title>novel species isolated from subtropical streams in China.</title>
        <authorList>
            <person name="Lu H."/>
        </authorList>
    </citation>
    <scope>NUCLEOTIDE SEQUENCE</scope>
    <source>
        <strain evidence="2">LFS511W</strain>
    </source>
</reference>
<feature type="non-terminal residue" evidence="2">
    <location>
        <position position="89"/>
    </location>
</feature>